<dbReference type="InterPro" id="IPR013517">
    <property type="entry name" value="FG-GAP"/>
</dbReference>
<dbReference type="CDD" id="cd01833">
    <property type="entry name" value="XynB_like"/>
    <property type="match status" value="1"/>
</dbReference>
<evidence type="ECO:0000313" key="3">
    <source>
        <dbReference type="EMBL" id="KXH44442.1"/>
    </source>
</evidence>
<dbReference type="GO" id="GO:0004622">
    <property type="term" value="F:phosphatidylcholine lysophospholipase activity"/>
    <property type="evidence" value="ECO:0007669"/>
    <property type="project" value="TreeGrafter"/>
</dbReference>
<dbReference type="SUPFAM" id="SSF52266">
    <property type="entry name" value="SGNH hydrolase"/>
    <property type="match status" value="1"/>
</dbReference>
<accession>A0A135T8F2</accession>
<protein>
    <recommendedName>
        <fullName evidence="2">SGNH hydrolase-type esterase domain-containing protein</fullName>
    </recommendedName>
</protein>
<reference evidence="3 4" key="1">
    <citation type="submission" date="2014-02" db="EMBL/GenBank/DDBJ databases">
        <title>The genome sequence of Colletotrichum simmondsii CBS122122.</title>
        <authorList>
            <person name="Baroncelli R."/>
            <person name="Thon M.R."/>
        </authorList>
    </citation>
    <scope>NUCLEOTIDE SEQUENCE [LARGE SCALE GENOMIC DNA]</scope>
    <source>
        <strain evidence="3 4">CBS122122</strain>
    </source>
</reference>
<sequence>MMVAHPARIALCGYSSATAVTAAALHPTPLEHRDLTVAEAENHFHDALATSEYDMSLFDGNITDLSTRLVGWNGCDEKEISMIYSGWQQSWKIMNLLYSEASTMNFNEAAAVEYLVLKTGANDSSQIFRNLATIQPGYVFDPFAWRLHVRCDDPSKRCPCNSRSKRVAYTTNYDPMYGIARINFCPRYFAQGDLSDVIKNGNDKSLGPLWYANLDNYLPNKARTWIHELLHIDWMSKANQYGSNTHVTDLKMWVPKEGEAPPAYQLLQIYSPKMAKTLARYKYDTGHWIAQSCENLTLYAMARYVQKALGNVYPHLPLAPEPPSSPPTEGVEPAFTVGDLFTMHSDGTVTIINSTAVGDLTWDPQCPSGEEIEAAADAGELFLGADVVTEADLPQEYLKKYRTWAGTEIGDKLTFKGVAPGQAVKQGTKLRILGVGDSITVGFLSERDGGDGNGYRLKLQQDLSKDEVVFVGTESAGGTMSGGYFAAWSGQTIQYISEHVSSSLEQRPNIILVHAGTNDMNPNLNIAKQGNDPSGASSRLGKLIDQIVDACPDAVVLVAMIISTCEEAQQVNTAQYQALIPGIVQSRRAIGKHVLAVDFTTFPTGSLRDCIHPTNQGYRDFGDYWYDFISQIPSDWIRQPVGDDPDRPTLPGIDANGGLDGAIPAPSWGINPIQVSSRSSVRTAALLGGSGGERTCKGGPVWRATGMIASGFGKAGGWQYRKNWIEAGKVADGLKLDSRFVRLHDMNGDGKADYIWLNPENGEIRCWINNLPAPWSPAGTNNSIIGSGAGVAESVFLADMNGDGLEDYMIVNPQNGAVKIWWNYGADESWVNGWKFIDGGQIASGVPHANWATLRFPDINGDGRADYVYIGAGGSLSHWMNTGTAGGQDVVFYFQGGIATGGTSDISNLVFADVDGDGRDDYLIWDAQAGLTGFLNQPTRREGVPLYVNQGQAKTIADGITQDPKNIRLANMDGDGKDDYAYIDDNGAIWLWYNQGDADTSMVIDGIRFADIDGDGIEDYVWLHPDTGAPTVFLNKGPNDDDALGWLWSPVNNGNPIASGAGPGNTVHFGDINGQVFDGKDNYLVLDPKTGELHAYLNKGPDESKAEKWLWDPVGSIATGLGPGANVRFADIDGDGYDDYIFLKSNGGTTIYRNVWETNKPPSSWRPLPEADASGIGQRPEEIDFVDINGDGKADYVWTRARDGAARVWLNNYPNQPTWLEQPEIAGGVGVSGSDVRYAIFQNTGRASYVAVDRTNGAIAAWLNSCTQLGDHPRPNIVFIGLRETFTESVLARSWIIYESAIGSTIDVCDDEPKGAFAAATTSSNPKFPTNLGEFDVHGVEGCVYSGSQDEPGKMQCPGVSGIRCRQDSQYDELCIKNLLSTAFILDDILLLTLALIFGLGDPVYTLWLLDIVSSSIDAPILQAAT</sequence>
<dbReference type="Proteomes" id="UP000070328">
    <property type="component" value="Unassembled WGS sequence"/>
</dbReference>
<dbReference type="PANTHER" id="PTHR30383:SF5">
    <property type="entry name" value="SGNH HYDROLASE-TYPE ESTERASE DOMAIN-CONTAINING PROTEIN"/>
    <property type="match status" value="1"/>
</dbReference>
<dbReference type="InterPro" id="IPR028994">
    <property type="entry name" value="Integrin_alpha_N"/>
</dbReference>
<dbReference type="InterPro" id="IPR013830">
    <property type="entry name" value="SGNH_hydro"/>
</dbReference>
<comment type="caution">
    <text evidence="3">The sequence shown here is derived from an EMBL/GenBank/DDBJ whole genome shotgun (WGS) entry which is preliminary data.</text>
</comment>
<gene>
    <name evidence="3" type="ORF">CSIM01_13798</name>
</gene>
<name>A0A135T8F2_9PEZI</name>
<dbReference type="InterPro" id="IPR036514">
    <property type="entry name" value="SGNH_hydro_sf"/>
</dbReference>
<proteinExistence type="predicted"/>
<dbReference type="InterPro" id="IPR024079">
    <property type="entry name" value="MetalloPept_cat_dom_sf"/>
</dbReference>
<dbReference type="Gene3D" id="3.40.50.1110">
    <property type="entry name" value="SGNH hydrolase"/>
    <property type="match status" value="1"/>
</dbReference>
<evidence type="ECO:0000256" key="1">
    <source>
        <dbReference type="ARBA" id="ARBA00022729"/>
    </source>
</evidence>
<dbReference type="EMBL" id="JFBX01000249">
    <property type="protein sequence ID" value="KXH44442.1"/>
    <property type="molecule type" value="Genomic_DNA"/>
</dbReference>
<evidence type="ECO:0000259" key="2">
    <source>
        <dbReference type="Pfam" id="PF13472"/>
    </source>
</evidence>
<dbReference type="OrthoDB" id="2119228at2759"/>
<dbReference type="PANTHER" id="PTHR30383">
    <property type="entry name" value="THIOESTERASE 1/PROTEASE 1/LYSOPHOSPHOLIPASE L1"/>
    <property type="match status" value="1"/>
</dbReference>
<dbReference type="Pfam" id="PF13472">
    <property type="entry name" value="Lipase_GDSL_2"/>
    <property type="match status" value="1"/>
</dbReference>
<organism evidence="3 4">
    <name type="scientific">Colletotrichum simmondsii</name>
    <dbReference type="NCBI Taxonomy" id="703756"/>
    <lineage>
        <taxon>Eukaryota</taxon>
        <taxon>Fungi</taxon>
        <taxon>Dikarya</taxon>
        <taxon>Ascomycota</taxon>
        <taxon>Pezizomycotina</taxon>
        <taxon>Sordariomycetes</taxon>
        <taxon>Hypocreomycetidae</taxon>
        <taxon>Glomerellales</taxon>
        <taxon>Glomerellaceae</taxon>
        <taxon>Colletotrichum</taxon>
        <taxon>Colletotrichum acutatum species complex</taxon>
    </lineage>
</organism>
<evidence type="ECO:0000313" key="4">
    <source>
        <dbReference type="Proteomes" id="UP000070328"/>
    </source>
</evidence>
<dbReference type="Pfam" id="PF13517">
    <property type="entry name" value="FG-GAP_3"/>
    <property type="match status" value="3"/>
</dbReference>
<dbReference type="Gene3D" id="2.130.10.130">
    <property type="entry name" value="Integrin alpha, N-terminal"/>
    <property type="match status" value="2"/>
</dbReference>
<dbReference type="Gene3D" id="3.40.390.10">
    <property type="entry name" value="Collagenase (Catalytic Domain)"/>
    <property type="match status" value="1"/>
</dbReference>
<keyword evidence="4" id="KW-1185">Reference proteome</keyword>
<dbReference type="InterPro" id="IPR051532">
    <property type="entry name" value="Ester_Hydrolysis_Enzymes"/>
</dbReference>
<dbReference type="SUPFAM" id="SSF69318">
    <property type="entry name" value="Integrin alpha N-terminal domain"/>
    <property type="match status" value="2"/>
</dbReference>
<keyword evidence="1" id="KW-0732">Signal</keyword>
<feature type="domain" description="SGNH hydrolase-type esterase" evidence="2">
    <location>
        <begin position="435"/>
        <end position="619"/>
    </location>
</feature>
<dbReference type="GO" id="GO:0008237">
    <property type="term" value="F:metallopeptidase activity"/>
    <property type="evidence" value="ECO:0007669"/>
    <property type="project" value="InterPro"/>
</dbReference>